<dbReference type="PANTHER" id="PTHR11735:SF11">
    <property type="entry name" value="TRNA THREONYLCARBAMOYLADENOSINE BIOSYNTHESIS PROTEIN TSAB"/>
    <property type="match status" value="1"/>
</dbReference>
<feature type="domain" description="Gcp-like" evidence="1">
    <location>
        <begin position="31"/>
        <end position="144"/>
    </location>
</feature>
<evidence type="ECO:0000313" key="2">
    <source>
        <dbReference type="EMBL" id="KXB58982.1"/>
    </source>
</evidence>
<dbReference type="SUPFAM" id="SSF53067">
    <property type="entry name" value="Actin-like ATPase domain"/>
    <property type="match status" value="2"/>
</dbReference>
<keyword evidence="3" id="KW-1185">Reference proteome</keyword>
<evidence type="ECO:0000313" key="3">
    <source>
        <dbReference type="Proteomes" id="UP000070467"/>
    </source>
</evidence>
<comment type="caution">
    <text evidence="2">The sequence shown here is derived from an EMBL/GenBank/DDBJ whole genome shotgun (WGS) entry which is preliminary data.</text>
</comment>
<dbReference type="EMBL" id="LSDB01000001">
    <property type="protein sequence ID" value="KXB58982.1"/>
    <property type="molecule type" value="Genomic_DNA"/>
</dbReference>
<dbReference type="InterPro" id="IPR043129">
    <property type="entry name" value="ATPase_NBD"/>
</dbReference>
<dbReference type="InterPro" id="IPR000905">
    <property type="entry name" value="Gcp-like_dom"/>
</dbReference>
<dbReference type="Pfam" id="PF00814">
    <property type="entry name" value="TsaD"/>
    <property type="match status" value="1"/>
</dbReference>
<dbReference type="InterPro" id="IPR022496">
    <property type="entry name" value="T6A_TsaB"/>
</dbReference>
<dbReference type="NCBIfam" id="TIGR03725">
    <property type="entry name" value="T6A_YeaZ"/>
    <property type="match status" value="1"/>
</dbReference>
<gene>
    <name evidence="2" type="ORF">HMPREF1871_00049</name>
</gene>
<sequence length="220" mass="25273">MASLVVEASIGFLSIAIIDNDKLILEENKQCNNNLSEIILHEIDSSIKKAGLDKNDITEIIVTKGPGSYTAIRIVLAIAKTFSFVLNIPIKVLSTLRLLSAGVDNKDKLTVPLIDARRNHVYGAVYLNDKEILKENYYDLNDILAFLEKYDKEIVFVGVDINKFDYEKFNKEYKLFNQYAYAKNYLLVKKYVEKTDYFNAIPSYLRLTEAERKLLNDKNR</sequence>
<accession>A0ABR5TNI5</accession>
<dbReference type="PANTHER" id="PTHR11735">
    <property type="entry name" value="TRNA N6-ADENOSINE THREONYLCARBAMOYLTRANSFERASE"/>
    <property type="match status" value="1"/>
</dbReference>
<protein>
    <submittedName>
        <fullName evidence="2">Universal bacterial protein YeaZ</fullName>
    </submittedName>
</protein>
<dbReference type="Proteomes" id="UP000070467">
    <property type="component" value="Unassembled WGS sequence"/>
</dbReference>
<organism evidence="2 3">
    <name type="scientific">Gemelliphila asaccharolytica</name>
    <dbReference type="NCBI Taxonomy" id="502393"/>
    <lineage>
        <taxon>Bacteria</taxon>
        <taxon>Bacillati</taxon>
        <taxon>Bacillota</taxon>
        <taxon>Bacilli</taxon>
        <taxon>Bacillales</taxon>
        <taxon>Gemellaceae</taxon>
        <taxon>Gemelliphila</taxon>
    </lineage>
</organism>
<dbReference type="Gene3D" id="3.30.420.40">
    <property type="match status" value="2"/>
</dbReference>
<name>A0ABR5TNI5_9BACL</name>
<reference evidence="2 3" key="1">
    <citation type="submission" date="2016-01" db="EMBL/GenBank/DDBJ databases">
        <authorList>
            <person name="Mitreva M."/>
            <person name="Pepin K.H."/>
            <person name="Mihindukulasuriya K.A."/>
            <person name="Fulton R."/>
            <person name="Fronick C."/>
            <person name="O'Laughlin M."/>
            <person name="Miner T."/>
            <person name="Herter B."/>
            <person name="Rosa B.A."/>
            <person name="Cordes M."/>
            <person name="Tomlinson C."/>
            <person name="Wollam A."/>
            <person name="Palsikar V.B."/>
            <person name="Mardis E.R."/>
            <person name="Wilson R.K."/>
        </authorList>
    </citation>
    <scope>NUCLEOTIDE SEQUENCE [LARGE SCALE GENOMIC DNA]</scope>
    <source>
        <strain evidence="2 3">KA00071</strain>
    </source>
</reference>
<dbReference type="RefSeq" id="WP_066128343.1">
    <property type="nucleotide sequence ID" value="NZ_KQ959854.1"/>
</dbReference>
<evidence type="ECO:0000259" key="1">
    <source>
        <dbReference type="Pfam" id="PF00814"/>
    </source>
</evidence>
<proteinExistence type="predicted"/>